<comment type="caution">
    <text evidence="2">The sequence shown here is derived from an EMBL/GenBank/DDBJ whole genome shotgun (WGS) entry which is preliminary data.</text>
</comment>
<dbReference type="InterPro" id="IPR025736">
    <property type="entry name" value="PucR_C-HTH_dom"/>
</dbReference>
<evidence type="ECO:0000259" key="1">
    <source>
        <dbReference type="Pfam" id="PF13556"/>
    </source>
</evidence>
<protein>
    <submittedName>
        <fullName evidence="2">Helix-turn-helix domain-containing protein</fullName>
    </submittedName>
</protein>
<proteinExistence type="predicted"/>
<dbReference type="PANTHER" id="PTHR33744:SF17">
    <property type="entry name" value="CONSERVED PROTEIN"/>
    <property type="match status" value="1"/>
</dbReference>
<name>A0ABP6YJQ8_9PSEU</name>
<organism evidence="2 3">
    <name type="scientific">Amycolatopsis ultiminotia</name>
    <dbReference type="NCBI Taxonomy" id="543629"/>
    <lineage>
        <taxon>Bacteria</taxon>
        <taxon>Bacillati</taxon>
        <taxon>Actinomycetota</taxon>
        <taxon>Actinomycetes</taxon>
        <taxon>Pseudonocardiales</taxon>
        <taxon>Pseudonocardiaceae</taxon>
        <taxon>Amycolatopsis</taxon>
    </lineage>
</organism>
<dbReference type="InterPro" id="IPR042070">
    <property type="entry name" value="PucR_C-HTH_sf"/>
</dbReference>
<dbReference type="EMBL" id="BAAAZN010000030">
    <property type="protein sequence ID" value="GAA3585060.1"/>
    <property type="molecule type" value="Genomic_DNA"/>
</dbReference>
<dbReference type="InterPro" id="IPR051448">
    <property type="entry name" value="CdaR-like_regulators"/>
</dbReference>
<evidence type="ECO:0000313" key="3">
    <source>
        <dbReference type="Proteomes" id="UP001500689"/>
    </source>
</evidence>
<dbReference type="Gene3D" id="1.10.10.2840">
    <property type="entry name" value="PucR C-terminal helix-turn-helix domain"/>
    <property type="match status" value="1"/>
</dbReference>
<evidence type="ECO:0000313" key="2">
    <source>
        <dbReference type="EMBL" id="GAA3585060.1"/>
    </source>
</evidence>
<feature type="domain" description="PucR C-terminal helix-turn-helix" evidence="1">
    <location>
        <begin position="499"/>
        <end position="556"/>
    </location>
</feature>
<dbReference type="Proteomes" id="UP001500689">
    <property type="component" value="Unassembled WGS sequence"/>
</dbReference>
<dbReference type="PANTHER" id="PTHR33744">
    <property type="entry name" value="CARBOHYDRATE DIACID REGULATOR"/>
    <property type="match status" value="1"/>
</dbReference>
<gene>
    <name evidence="2" type="ORF">GCM10022222_82110</name>
</gene>
<accession>A0ABP6YJQ8</accession>
<sequence>MTTLPPMGIGEVVAQSTKVLVPESEPPTVTLREILETVGALFLRPAASETRTLDLPIGEPMVVGPDEPISGLTDELVLLTGGRESVARIGDALARVADAGGRAVVVKSWGADLAEAVRAAEELGVTLLITSDDTAWRQLDAMVTAVCTAPVRIGPDHGDAVSGDLFTLANSIAASLGGPVTIEKTSGRILAYSNLPGQGIDEIRRLAILERQTPQRPTNDEEYRAIIRGPGPVKFESSHPAYADRMAVAIRAGHRVLGVIFVLCDRPRLVEDADHVLVDAAHATALHLLRAGVGRHDHDRIRRSEAVRGLVAGHTMAGAAATALGVPETTPVAMATVRPAPGTPPANAEAVTARAADLAGLYADYWHPAAASVLERGSITLALPSTGNGGEQVRHQIARLHKLGTDLVAAARRAGGVELVVGIGPMLPLADAARSHHLAEQIADVLRARSERVATLDDVRSAVVLAAFGAGRPVDDDLLVLPQVSALLEHDAEHGTEYAHTLLVHLGCAGDVAATAEALHVHENTARYRMRRLDEMFGIDLADGDETLVTWLQVRAALHR</sequence>
<reference evidence="3" key="1">
    <citation type="journal article" date="2019" name="Int. J. Syst. Evol. Microbiol.">
        <title>The Global Catalogue of Microorganisms (GCM) 10K type strain sequencing project: providing services to taxonomists for standard genome sequencing and annotation.</title>
        <authorList>
            <consortium name="The Broad Institute Genomics Platform"/>
            <consortium name="The Broad Institute Genome Sequencing Center for Infectious Disease"/>
            <person name="Wu L."/>
            <person name="Ma J."/>
        </authorList>
    </citation>
    <scope>NUCLEOTIDE SEQUENCE [LARGE SCALE GENOMIC DNA]</scope>
    <source>
        <strain evidence="3">JCM 16898</strain>
    </source>
</reference>
<dbReference type="Pfam" id="PF13556">
    <property type="entry name" value="HTH_30"/>
    <property type="match status" value="1"/>
</dbReference>
<keyword evidence="3" id="KW-1185">Reference proteome</keyword>